<dbReference type="PANTHER" id="PTHR33908">
    <property type="entry name" value="MANNOSYLTRANSFERASE YKCB-RELATED"/>
    <property type="match status" value="1"/>
</dbReference>
<dbReference type="Proteomes" id="UP000276194">
    <property type="component" value="Unassembled WGS sequence"/>
</dbReference>
<evidence type="ECO:0000256" key="18">
    <source>
        <dbReference type="ARBA" id="ARBA00034054"/>
    </source>
</evidence>
<dbReference type="Pfam" id="PF02366">
    <property type="entry name" value="PMT"/>
    <property type="match status" value="1"/>
</dbReference>
<dbReference type="EC" id="2.4.2.43" evidence="4 19"/>
<keyword evidence="11 19" id="KW-0808">Transferase</keyword>
<evidence type="ECO:0000313" key="21">
    <source>
        <dbReference type="EMBL" id="RMT26425.1"/>
    </source>
</evidence>
<feature type="transmembrane region" description="Helical" evidence="19">
    <location>
        <begin position="428"/>
        <end position="448"/>
    </location>
</feature>
<evidence type="ECO:0000256" key="13">
    <source>
        <dbReference type="ARBA" id="ARBA00022985"/>
    </source>
</evidence>
<feature type="transmembrane region" description="Helical" evidence="19">
    <location>
        <begin position="371"/>
        <end position="391"/>
    </location>
</feature>
<dbReference type="UniPathway" id="UPA00037"/>
<proteinExistence type="inferred from homology"/>
<keyword evidence="9 19" id="KW-0441">Lipid A biosynthesis</keyword>
<feature type="transmembrane region" description="Helical" evidence="19">
    <location>
        <begin position="231"/>
        <end position="251"/>
    </location>
</feature>
<evidence type="ECO:0000256" key="3">
    <source>
        <dbReference type="ARBA" id="ARBA00010814"/>
    </source>
</evidence>
<comment type="pathway">
    <text evidence="2 19">Lipopolysaccharide metabolism; 4-amino-4-deoxy-beta-L-arabinose-lipid A biosynthesis.</text>
</comment>
<feature type="transmembrane region" description="Helical" evidence="19">
    <location>
        <begin position="189"/>
        <end position="219"/>
    </location>
</feature>
<evidence type="ECO:0000256" key="2">
    <source>
        <dbReference type="ARBA" id="ARBA00005200"/>
    </source>
</evidence>
<dbReference type="InterPro" id="IPR022839">
    <property type="entry name" value="ArnT"/>
</dbReference>
<dbReference type="InterPro" id="IPR050297">
    <property type="entry name" value="LipidA_mod_glycosyltrf_83"/>
</dbReference>
<evidence type="ECO:0000256" key="5">
    <source>
        <dbReference type="ARBA" id="ARBA00015532"/>
    </source>
</evidence>
<keyword evidence="12 19" id="KW-0812">Transmembrane</keyword>
<dbReference type="PANTHER" id="PTHR33908:SF3">
    <property type="entry name" value="UNDECAPRENYL PHOSPHATE-ALPHA-4-AMINO-4-DEOXY-L-ARABINOSE ARABINOSYL TRANSFERASE"/>
    <property type="match status" value="1"/>
</dbReference>
<evidence type="ECO:0000256" key="1">
    <source>
        <dbReference type="ARBA" id="ARBA00004429"/>
    </source>
</evidence>
<feature type="transmembrane region" description="Helical" evidence="19">
    <location>
        <begin position="318"/>
        <end position="335"/>
    </location>
</feature>
<accession>A0A3M5JSV0</accession>
<keyword evidence="16 19" id="KW-0472">Membrane</keyword>
<evidence type="ECO:0000256" key="17">
    <source>
        <dbReference type="ARBA" id="ARBA00025446"/>
    </source>
</evidence>
<dbReference type="GO" id="GO:0000030">
    <property type="term" value="F:mannosyltransferase activity"/>
    <property type="evidence" value="ECO:0007669"/>
    <property type="project" value="InterPro"/>
</dbReference>
<evidence type="ECO:0000256" key="16">
    <source>
        <dbReference type="ARBA" id="ARBA00023136"/>
    </source>
</evidence>
<keyword evidence="14 19" id="KW-1133">Transmembrane helix</keyword>
<feature type="transmembrane region" description="Helical" evidence="19">
    <location>
        <begin position="141"/>
        <end position="159"/>
    </location>
</feature>
<comment type="similarity">
    <text evidence="3 19">Belongs to the glycosyltransferase 83 family.</text>
</comment>
<dbReference type="GO" id="GO:0009245">
    <property type="term" value="P:lipid A biosynthetic process"/>
    <property type="evidence" value="ECO:0007669"/>
    <property type="project" value="UniProtKB-UniRule"/>
</dbReference>
<dbReference type="GO" id="GO:0010041">
    <property type="term" value="P:response to iron(III) ion"/>
    <property type="evidence" value="ECO:0007669"/>
    <property type="project" value="TreeGrafter"/>
</dbReference>
<keyword evidence="7 19" id="KW-0444">Lipid biosynthesis</keyword>
<keyword evidence="8" id="KW-0997">Cell inner membrane</keyword>
<evidence type="ECO:0000256" key="15">
    <source>
        <dbReference type="ARBA" id="ARBA00023098"/>
    </source>
</evidence>
<evidence type="ECO:0000256" key="9">
    <source>
        <dbReference type="ARBA" id="ARBA00022556"/>
    </source>
</evidence>
<dbReference type="InterPro" id="IPR003342">
    <property type="entry name" value="ArnT-like_N"/>
</dbReference>
<sequence>MHRATALRTSCSRSPARSRRLAGGATVMHSRYRDGALLLAAFLLAYLLPLGFHGLWIPDETRYAQISQEMLHSGNWIAPHFMGLRYFEKPAAGYWLIALGQAVFGENLFGVRIASAISTGLSVLLAYLLAGKIWSDPRKSFASALLFMSFGFVAGQAGYSNLDPQFTLWTNLTLVTFWYAVHSIGRARLVAWTVVGVACGMGFMTKGFLAWALPAIITLPYMLWQRRLTELLRFGPLAVVIAIAVCLPWALAVHQQEPDYWRYFFWHEHIRRFAGDNAQHAQPWWFYLPLLIAACLPWALLLPVTSKQAWQRKSRPDTAFLLLWLVLPLAFLSLSKGKLPTYILPCLLPLALLMADALVEHLNQGRGRALRVNGIVNAALTFLGLLALIYVQLKQPVYENEPMHLLLAVIVLTGWTLTNALQGIRPLTFWALPAVGSWLLIVLLPAALPNDVVYNKTPDQFVARHQAELAACTHLLSNDLGAASALSWRLKRSDITLFNTWGELEYGLGYPDVQGRQVRLQGIDAWVTKARSEGRVGVIMRGKSDEELRELELLPKDGQRYDEGNLAILIYEKSAP</sequence>
<dbReference type="HAMAP" id="MF_01165">
    <property type="entry name" value="ArnT_transfer"/>
    <property type="match status" value="1"/>
</dbReference>
<keyword evidence="6 19" id="KW-1003">Cell membrane</keyword>
<feature type="transmembrane region" description="Helical" evidence="19">
    <location>
        <begin position="403"/>
        <end position="421"/>
    </location>
</feature>
<comment type="caution">
    <text evidence="21">The sequence shown here is derived from an EMBL/GenBank/DDBJ whole genome shotgun (WGS) entry which is preliminary data.</text>
</comment>
<evidence type="ECO:0000256" key="19">
    <source>
        <dbReference type="HAMAP-Rule" id="MF_01165"/>
    </source>
</evidence>
<dbReference type="EMBL" id="RBTD01000038">
    <property type="protein sequence ID" value="RMT26425.1"/>
    <property type="molecule type" value="Genomic_DNA"/>
</dbReference>
<evidence type="ECO:0000256" key="11">
    <source>
        <dbReference type="ARBA" id="ARBA00022679"/>
    </source>
</evidence>
<evidence type="ECO:0000256" key="10">
    <source>
        <dbReference type="ARBA" id="ARBA00022676"/>
    </source>
</evidence>
<keyword evidence="15 19" id="KW-0443">Lipid metabolism</keyword>
<evidence type="ECO:0000256" key="6">
    <source>
        <dbReference type="ARBA" id="ARBA00022475"/>
    </source>
</evidence>
<feature type="transmembrane region" description="Helical" evidence="19">
    <location>
        <begin position="109"/>
        <end position="129"/>
    </location>
</feature>
<protein>
    <recommendedName>
        <fullName evidence="5 19">Undecaprenyl phosphate-alpha-4-amino-4-deoxy-L-arabinose arabinosyl transferase</fullName>
        <ecNumber evidence="4 19">2.4.2.43</ecNumber>
    </recommendedName>
    <alternativeName>
        <fullName evidence="19">4-amino-4-deoxy-L-arabinose lipid A transferase</fullName>
    </alternativeName>
    <alternativeName>
        <fullName evidence="19">Lipid IV(A) 4-amino-4-deoxy-L-arabinosyltransferase</fullName>
    </alternativeName>
    <alternativeName>
        <fullName evidence="19">Undecaprenyl phosphate-alpha-L-Ara4N transferase</fullName>
    </alternativeName>
</protein>
<evidence type="ECO:0000256" key="14">
    <source>
        <dbReference type="ARBA" id="ARBA00022989"/>
    </source>
</evidence>
<feature type="transmembrane region" description="Helical" evidence="19">
    <location>
        <begin position="36"/>
        <end position="57"/>
    </location>
</feature>
<dbReference type="AlphaFoldDB" id="A0A3M5JSV0"/>
<dbReference type="GO" id="GO:0005886">
    <property type="term" value="C:plasma membrane"/>
    <property type="evidence" value="ECO:0007669"/>
    <property type="project" value="UniProtKB-SubCell"/>
</dbReference>
<gene>
    <name evidence="19" type="primary">arnT</name>
    <name evidence="21" type="ORF">ALP52_04960</name>
</gene>
<evidence type="ECO:0000313" key="22">
    <source>
        <dbReference type="Proteomes" id="UP000276194"/>
    </source>
</evidence>
<dbReference type="GO" id="GO:0103015">
    <property type="term" value="F:4-amino-4-deoxy-L-arabinose transferase activity"/>
    <property type="evidence" value="ECO:0007669"/>
    <property type="project" value="UniProtKB-EC"/>
</dbReference>
<keyword evidence="13 19" id="KW-0448">Lipopolysaccharide biosynthesis</keyword>
<comment type="subcellular location">
    <subcellularLocation>
        <location evidence="1">Cell inner membrane</location>
        <topology evidence="1">Multi-pass membrane protein</topology>
    </subcellularLocation>
    <subcellularLocation>
        <location evidence="19">Cell membrane</location>
        <topology evidence="19">Multi-pass membrane protein</topology>
    </subcellularLocation>
</comment>
<reference evidence="21 22" key="1">
    <citation type="submission" date="2018-08" db="EMBL/GenBank/DDBJ databases">
        <title>Recombination of ecologically and evolutionarily significant loci maintains genetic cohesion in the Pseudomonas syringae species complex.</title>
        <authorList>
            <person name="Dillon M."/>
            <person name="Thakur S."/>
            <person name="Almeida R.N.D."/>
            <person name="Weir B.S."/>
            <person name="Guttman D.S."/>
        </authorList>
    </citation>
    <scope>NUCLEOTIDE SEQUENCE [LARGE SCALE GENOMIC DNA]</scope>
    <source>
        <strain evidence="21 22">ICMP 6941</strain>
    </source>
</reference>
<dbReference type="GO" id="GO:0009103">
    <property type="term" value="P:lipopolysaccharide biosynthetic process"/>
    <property type="evidence" value="ECO:0007669"/>
    <property type="project" value="UniProtKB-KW"/>
</dbReference>
<organism evidence="21 22">
    <name type="scientific">Pseudomonas amygdali pv. mori</name>
    <dbReference type="NCBI Taxonomy" id="34065"/>
    <lineage>
        <taxon>Bacteria</taxon>
        <taxon>Pseudomonadati</taxon>
        <taxon>Pseudomonadota</taxon>
        <taxon>Gammaproteobacteria</taxon>
        <taxon>Pseudomonadales</taxon>
        <taxon>Pseudomonadaceae</taxon>
        <taxon>Pseudomonas</taxon>
        <taxon>Pseudomonas amygdali</taxon>
    </lineage>
</organism>
<evidence type="ECO:0000256" key="7">
    <source>
        <dbReference type="ARBA" id="ARBA00022516"/>
    </source>
</evidence>
<comment type="function">
    <text evidence="17 19">Catalyzes the transfer of the L-Ara4N moiety of the glycolipid undecaprenyl phosphate-alpha-L-Ara4N to lipid A. The modified arabinose is attached to lipid A and is required for resistance to polymyxin and cationic antimicrobial peptides.</text>
</comment>
<dbReference type="NCBIfam" id="NF009784">
    <property type="entry name" value="PRK13279.1"/>
    <property type="match status" value="1"/>
</dbReference>
<evidence type="ECO:0000259" key="20">
    <source>
        <dbReference type="Pfam" id="PF02366"/>
    </source>
</evidence>
<feature type="transmembrane region" description="Helical" evidence="19">
    <location>
        <begin position="341"/>
        <end position="359"/>
    </location>
</feature>
<dbReference type="GO" id="GO:0006493">
    <property type="term" value="P:protein O-linked glycosylation"/>
    <property type="evidence" value="ECO:0007669"/>
    <property type="project" value="InterPro"/>
</dbReference>
<feature type="domain" description="ArnT-like N-terminal" evidence="20">
    <location>
        <begin position="38"/>
        <end position="264"/>
    </location>
</feature>
<keyword evidence="10 19" id="KW-0328">Glycosyltransferase</keyword>
<feature type="transmembrane region" description="Helical" evidence="19">
    <location>
        <begin position="284"/>
        <end position="306"/>
    </location>
</feature>
<comment type="catalytic activity">
    <reaction evidence="18 19">
        <text>4-amino-4-deoxy-alpha-L-arabinopyranosyl di-trans,octa-cis-undecaprenyl phosphate + lipid IVA = lipid IIA + di-trans,octa-cis-undecaprenyl phosphate.</text>
        <dbReference type="EC" id="2.4.2.43"/>
    </reaction>
</comment>
<evidence type="ECO:0000256" key="12">
    <source>
        <dbReference type="ARBA" id="ARBA00022692"/>
    </source>
</evidence>
<evidence type="ECO:0000256" key="4">
    <source>
        <dbReference type="ARBA" id="ARBA00012056"/>
    </source>
</evidence>
<evidence type="ECO:0000256" key="8">
    <source>
        <dbReference type="ARBA" id="ARBA00022519"/>
    </source>
</evidence>
<name>A0A3M5JSV0_PSEA0</name>